<protein>
    <submittedName>
        <fullName evidence="1">MMGP4</fullName>
    </submittedName>
</protein>
<organism evidence="1">
    <name type="scientific">uncultured organism</name>
    <dbReference type="NCBI Taxonomy" id="155900"/>
    <lineage>
        <taxon>unclassified sequences</taxon>
        <taxon>environmental samples</taxon>
    </lineage>
</organism>
<dbReference type="EMBL" id="JN379817">
    <property type="protein sequence ID" value="AEO37468.1"/>
    <property type="molecule type" value="Genomic_DNA"/>
</dbReference>
<evidence type="ECO:0000313" key="1">
    <source>
        <dbReference type="EMBL" id="AEO37468.1"/>
    </source>
</evidence>
<sequence>MCAIRYHLLRRLYLKKAFVHGHLLGEHLLRCVPSHLRGRAKETLKELVKEGLIAIYGPTKYGIAYQLNIDKLDEIERILQE</sequence>
<proteinExistence type="predicted"/>
<name>G9HQ37_9ZZZZ</name>
<accession>G9HQ37</accession>
<gene>
    <name evidence="1" type="primary">mmgp4</name>
</gene>
<dbReference type="AlphaFoldDB" id="G9HQ37"/>
<reference evidence="1" key="1">
    <citation type="submission" date="2011-07" db="EMBL/GenBank/DDBJ databases">
        <title>Peptides from marine metagenome.</title>
        <authorList>
            <person name="Pushpanathan M."/>
            <person name="Rajendhran J."/>
            <person name="Sundarakrishnan B."/>
            <person name="Jayachandran S."/>
            <person name="Gunasekaran P."/>
        </authorList>
    </citation>
    <scope>NUCLEOTIDE SEQUENCE</scope>
</reference>